<dbReference type="AlphaFoldDB" id="A0A7C2VIT9"/>
<comment type="subcellular location">
    <subcellularLocation>
        <location evidence="4">Cytoplasm</location>
    </subcellularLocation>
</comment>
<accession>A0A7C2VIT9</accession>
<keyword evidence="1 4" id="KW-0963">Cytoplasm</keyword>
<sequence>MSEMEKPVFYVQQRDIVLPGDLVGEGKIETNSLYIYNIGNKYYSSIIGMVEIKDDKLFFYPKEQIYIPKPNDLVIGLITDVGPTYWDVDLNSPYEGQLPVSETPLRQTHATVDTMRKFLSIGDFVALKVLSFDRLRDPLLTMRGKGLGKIYGGKVIDIAQHAVNSLINRKRALVEAIVKETKTEILISNNGRVWIKGTDSILEDLAVLAIKKLESVDLYSITSSEIINFIQIEKQKRGIGDVAQQ</sequence>
<keyword evidence="3 4" id="KW-0694">RNA-binding</keyword>
<dbReference type="InterPro" id="IPR054371">
    <property type="entry name" value="RRP4_N"/>
</dbReference>
<evidence type="ECO:0000259" key="5">
    <source>
        <dbReference type="PROSITE" id="PS50126"/>
    </source>
</evidence>
<dbReference type="GO" id="GO:0071034">
    <property type="term" value="P:CUT catabolic process"/>
    <property type="evidence" value="ECO:0007669"/>
    <property type="project" value="TreeGrafter"/>
</dbReference>
<reference evidence="6" key="1">
    <citation type="journal article" date="2020" name="mSystems">
        <title>Genome- and Community-Level Interaction Insights into Carbon Utilization and Element Cycling Functions of Hydrothermarchaeota in Hydrothermal Sediment.</title>
        <authorList>
            <person name="Zhou Z."/>
            <person name="Liu Y."/>
            <person name="Xu W."/>
            <person name="Pan J."/>
            <person name="Luo Z.H."/>
            <person name="Li M."/>
        </authorList>
    </citation>
    <scope>NUCLEOTIDE SEQUENCE [LARGE SCALE GENOMIC DNA]</scope>
    <source>
        <strain evidence="6">SpSt-1261</strain>
    </source>
</reference>
<dbReference type="InterPro" id="IPR036612">
    <property type="entry name" value="KH_dom_type_1_sf"/>
</dbReference>
<name>A0A7C2VIT9_9CREN</name>
<keyword evidence="2 4" id="KW-0271">Exosome</keyword>
<dbReference type="GO" id="GO:0000467">
    <property type="term" value="P:exonucleolytic trimming to generate mature 3'-end of 5.8S rRNA from tricistronic rRNA transcript (SSU-rRNA, 5.8S rRNA, LSU-rRNA)"/>
    <property type="evidence" value="ECO:0007669"/>
    <property type="project" value="TreeGrafter"/>
</dbReference>
<gene>
    <name evidence="4" type="primary">rrp4</name>
    <name evidence="6" type="ORF">ENO39_02020</name>
    <name evidence="7" type="ORF">IOK49_01195</name>
</gene>
<dbReference type="Gene3D" id="2.40.50.140">
    <property type="entry name" value="Nucleic acid-binding proteins"/>
    <property type="match status" value="1"/>
</dbReference>
<protein>
    <recommendedName>
        <fullName evidence="4">Exosome complex component Rrp4</fullName>
    </recommendedName>
</protein>
<dbReference type="InterPro" id="IPR003029">
    <property type="entry name" value="S1_domain"/>
</dbReference>
<comment type="caution">
    <text evidence="6">The sequence shown here is derived from an EMBL/GenBank/DDBJ whole genome shotgun (WGS) entry which is preliminary data.</text>
</comment>
<dbReference type="Pfam" id="PF21266">
    <property type="entry name" value="S1_RRP4"/>
    <property type="match status" value="1"/>
</dbReference>
<dbReference type="InterPro" id="IPR012340">
    <property type="entry name" value="NA-bd_OB-fold"/>
</dbReference>
<dbReference type="Proteomes" id="UP000886076">
    <property type="component" value="Unassembled WGS sequence"/>
</dbReference>
<dbReference type="PANTHER" id="PTHR21321">
    <property type="entry name" value="PNAS-3 RELATED"/>
    <property type="match status" value="1"/>
</dbReference>
<feature type="domain" description="S1 motif" evidence="5">
    <location>
        <begin position="71"/>
        <end position="143"/>
    </location>
</feature>
<dbReference type="EMBL" id="DSFH01000036">
    <property type="protein sequence ID" value="HEW63823.1"/>
    <property type="molecule type" value="Genomic_DNA"/>
</dbReference>
<proteinExistence type="inferred from homology"/>
<evidence type="ECO:0000256" key="2">
    <source>
        <dbReference type="ARBA" id="ARBA00022835"/>
    </source>
</evidence>
<dbReference type="SUPFAM" id="SSF50249">
    <property type="entry name" value="Nucleic acid-binding proteins"/>
    <property type="match status" value="1"/>
</dbReference>
<dbReference type="NCBIfam" id="NF003181">
    <property type="entry name" value="PRK04163.1-1"/>
    <property type="match status" value="1"/>
</dbReference>
<dbReference type="EMBL" id="JADEZV010000001">
    <property type="protein sequence ID" value="MBE9390701.1"/>
    <property type="molecule type" value="Genomic_DNA"/>
</dbReference>
<evidence type="ECO:0000256" key="3">
    <source>
        <dbReference type="ARBA" id="ARBA00022884"/>
    </source>
</evidence>
<dbReference type="InterPro" id="IPR026699">
    <property type="entry name" value="Exosome_RNA_bind1/RRP40/RRP4"/>
</dbReference>
<comment type="similarity">
    <text evidence="4">Belongs to the RRP4 family.</text>
</comment>
<evidence type="ECO:0000256" key="1">
    <source>
        <dbReference type="ARBA" id="ARBA00022490"/>
    </source>
</evidence>
<dbReference type="Gene3D" id="3.30.1370.10">
    <property type="entry name" value="K Homology domain, type 1"/>
    <property type="match status" value="1"/>
</dbReference>
<comment type="subunit">
    <text evidence="4">Component of the archaeal exosome complex. Forms a trimer of Rrp4 and/or Csl4 subunits. The trimer associates with an hexameric ring-like arrangement composed of 3 Rrp41-Rrp42 heterodimers.</text>
</comment>
<dbReference type="PROSITE" id="PS50126">
    <property type="entry name" value="S1"/>
    <property type="match status" value="1"/>
</dbReference>
<dbReference type="Proteomes" id="UP000652307">
    <property type="component" value="Unassembled WGS sequence"/>
</dbReference>
<dbReference type="GO" id="GO:0071051">
    <property type="term" value="P:poly(A)-dependent snoRNA 3'-end processing"/>
    <property type="evidence" value="ECO:0007669"/>
    <property type="project" value="TreeGrafter"/>
</dbReference>
<evidence type="ECO:0000256" key="4">
    <source>
        <dbReference type="HAMAP-Rule" id="MF_00623"/>
    </source>
</evidence>
<comment type="function">
    <text evidence="4">Non-catalytic component of the exosome, which is a complex involved in RNA degradation. Increases the RNA binding and the efficiency of RNA degradation. Confers strong poly(A) specificity to the exosome.</text>
</comment>
<dbReference type="HAMAP" id="MF_00623">
    <property type="entry name" value="Exosome_Rrp4"/>
    <property type="match status" value="1"/>
</dbReference>
<dbReference type="PANTHER" id="PTHR21321:SF4">
    <property type="entry name" value="EXOSOME COMPLEX COMPONENT RRP4"/>
    <property type="match status" value="1"/>
</dbReference>
<organism evidence="6">
    <name type="scientific">Fervidicoccus fontis</name>
    <dbReference type="NCBI Taxonomy" id="683846"/>
    <lineage>
        <taxon>Archaea</taxon>
        <taxon>Thermoproteota</taxon>
        <taxon>Thermoprotei</taxon>
        <taxon>Fervidicoccales</taxon>
        <taxon>Fervidicoccaceae</taxon>
        <taxon>Fervidicoccus</taxon>
    </lineage>
</organism>
<dbReference type="GO" id="GO:0008143">
    <property type="term" value="F:poly(A) binding"/>
    <property type="evidence" value="ECO:0007669"/>
    <property type="project" value="InterPro"/>
</dbReference>
<dbReference type="GO" id="GO:0034475">
    <property type="term" value="P:U4 snRNA 3'-end processing"/>
    <property type="evidence" value="ECO:0007669"/>
    <property type="project" value="TreeGrafter"/>
</dbReference>
<dbReference type="CDD" id="cd05789">
    <property type="entry name" value="S1_Rrp4"/>
    <property type="match status" value="1"/>
</dbReference>
<dbReference type="Pfam" id="PF22625">
    <property type="entry name" value="ECR1_N_2"/>
    <property type="match status" value="1"/>
</dbReference>
<dbReference type="InterPro" id="IPR023474">
    <property type="entry name" value="Rrp4"/>
</dbReference>
<dbReference type="GO" id="GO:0000178">
    <property type="term" value="C:exosome (RNase complex)"/>
    <property type="evidence" value="ECO:0007669"/>
    <property type="project" value="UniProtKB-KW"/>
</dbReference>
<dbReference type="SUPFAM" id="SSF110324">
    <property type="entry name" value="Ribosomal L27 protein-like"/>
    <property type="match status" value="1"/>
</dbReference>
<dbReference type="SMART" id="SM00316">
    <property type="entry name" value="S1"/>
    <property type="match status" value="1"/>
</dbReference>
<dbReference type="Gene3D" id="2.40.50.100">
    <property type="match status" value="1"/>
</dbReference>
<evidence type="ECO:0000313" key="6">
    <source>
        <dbReference type="EMBL" id="HEW63823.1"/>
    </source>
</evidence>
<evidence type="ECO:0000313" key="7">
    <source>
        <dbReference type="EMBL" id="MBE9390701.1"/>
    </source>
</evidence>
<dbReference type="InterPro" id="IPR048565">
    <property type="entry name" value="S1_RRP4"/>
</dbReference>
<dbReference type="GO" id="GO:0005737">
    <property type="term" value="C:cytoplasm"/>
    <property type="evidence" value="ECO:0007669"/>
    <property type="project" value="UniProtKB-SubCell"/>
</dbReference>
<dbReference type="SUPFAM" id="SSF54791">
    <property type="entry name" value="Eukaryotic type KH-domain (KH-domain type I)"/>
    <property type="match status" value="1"/>
</dbReference>
<reference evidence="7" key="2">
    <citation type="submission" date="2020-10" db="EMBL/GenBank/DDBJ databases">
        <title>Fervidococcus fontis strain 3639Fd - the first crenarchaeon capable of growth on lipids.</title>
        <authorList>
            <person name="Kochetkova T.V."/>
            <person name="Elcheninov A.G."/>
            <person name="Toschakov S.V."/>
            <person name="Kublanov I.V."/>
        </authorList>
    </citation>
    <scope>NUCLEOTIDE SEQUENCE</scope>
    <source>
        <strain evidence="7">3639Fd</strain>
    </source>
</reference>